<reference evidence="4" key="1">
    <citation type="journal article" date="2019" name="Int. J. Syst. Evol. Microbiol.">
        <title>The Global Catalogue of Microorganisms (GCM) 10K type strain sequencing project: providing services to taxonomists for standard genome sequencing and annotation.</title>
        <authorList>
            <consortium name="The Broad Institute Genomics Platform"/>
            <consortium name="The Broad Institute Genome Sequencing Center for Infectious Disease"/>
            <person name="Wu L."/>
            <person name="Ma J."/>
        </authorList>
    </citation>
    <scope>NUCLEOTIDE SEQUENCE [LARGE SCALE GENOMIC DNA]</scope>
    <source>
        <strain evidence="4">KCTC 42739</strain>
    </source>
</reference>
<dbReference type="RefSeq" id="WP_261293024.1">
    <property type="nucleotide sequence ID" value="NZ_JANQBK010000001.1"/>
</dbReference>
<accession>A0ABV7SXS4</accession>
<dbReference type="EMBL" id="JBHRXP010000007">
    <property type="protein sequence ID" value="MFC3581106.1"/>
    <property type="molecule type" value="Genomic_DNA"/>
</dbReference>
<feature type="domain" description="Zinc finger Ogr/Delta-type" evidence="2">
    <location>
        <begin position="22"/>
        <end position="68"/>
    </location>
</feature>
<protein>
    <submittedName>
        <fullName evidence="3">Ogr/Delta-like zinc finger family protein</fullName>
    </submittedName>
</protein>
<dbReference type="Proteomes" id="UP001595713">
    <property type="component" value="Unassembled WGS sequence"/>
</dbReference>
<gene>
    <name evidence="3" type="ORF">ACFONA_13120</name>
</gene>
<feature type="compositionally biased region" description="Pro residues" evidence="1">
    <location>
        <begin position="88"/>
        <end position="103"/>
    </location>
</feature>
<feature type="region of interest" description="Disordered" evidence="1">
    <location>
        <begin position="71"/>
        <end position="111"/>
    </location>
</feature>
<name>A0ABV7SXS4_9SPHN</name>
<evidence type="ECO:0000313" key="3">
    <source>
        <dbReference type="EMBL" id="MFC3581106.1"/>
    </source>
</evidence>
<comment type="caution">
    <text evidence="3">The sequence shown here is derived from an EMBL/GenBank/DDBJ whole genome shotgun (WGS) entry which is preliminary data.</text>
</comment>
<evidence type="ECO:0000313" key="4">
    <source>
        <dbReference type="Proteomes" id="UP001595713"/>
    </source>
</evidence>
<organism evidence="3 4">
    <name type="scientific">Sphingomonas hylomeconis</name>
    <dbReference type="NCBI Taxonomy" id="1395958"/>
    <lineage>
        <taxon>Bacteria</taxon>
        <taxon>Pseudomonadati</taxon>
        <taxon>Pseudomonadota</taxon>
        <taxon>Alphaproteobacteria</taxon>
        <taxon>Sphingomonadales</taxon>
        <taxon>Sphingomonadaceae</taxon>
        <taxon>Sphingomonas</taxon>
    </lineage>
</organism>
<proteinExistence type="predicted"/>
<evidence type="ECO:0000259" key="2">
    <source>
        <dbReference type="Pfam" id="PF04606"/>
    </source>
</evidence>
<dbReference type="Pfam" id="PF04606">
    <property type="entry name" value="Ogr_Delta"/>
    <property type="match status" value="1"/>
</dbReference>
<sequence>MTALAKRQEKKRNYTPRIPAIECPHCKSRAIVRDSTEVFFMVRELRLSCTNDDCRHTYVAQLSVIRTIRPSDCPNPDVRLPFGNPNLGPKPKPANDDGPPPPANDDHGIGAALAAAFMTT</sequence>
<keyword evidence="4" id="KW-1185">Reference proteome</keyword>
<dbReference type="InterPro" id="IPR007684">
    <property type="entry name" value="Znf_Ogr/Delta"/>
</dbReference>
<evidence type="ECO:0000256" key="1">
    <source>
        <dbReference type="SAM" id="MobiDB-lite"/>
    </source>
</evidence>